<organism evidence="3 4">
    <name type="scientific">Carnegiea gigantea</name>
    <dbReference type="NCBI Taxonomy" id="171969"/>
    <lineage>
        <taxon>Eukaryota</taxon>
        <taxon>Viridiplantae</taxon>
        <taxon>Streptophyta</taxon>
        <taxon>Embryophyta</taxon>
        <taxon>Tracheophyta</taxon>
        <taxon>Spermatophyta</taxon>
        <taxon>Magnoliopsida</taxon>
        <taxon>eudicotyledons</taxon>
        <taxon>Gunneridae</taxon>
        <taxon>Pentapetalae</taxon>
        <taxon>Caryophyllales</taxon>
        <taxon>Cactineae</taxon>
        <taxon>Cactaceae</taxon>
        <taxon>Cactoideae</taxon>
        <taxon>Echinocereeae</taxon>
        <taxon>Carnegiea</taxon>
    </lineage>
</organism>
<protein>
    <recommendedName>
        <fullName evidence="2">Peptidase C1A papain C-terminal domain-containing protein</fullName>
    </recommendedName>
</protein>
<dbReference type="InterPro" id="IPR038765">
    <property type="entry name" value="Papain-like_cys_pep_sf"/>
</dbReference>
<name>A0A9Q1JGX5_9CARY</name>
<dbReference type="Gene3D" id="3.90.70.10">
    <property type="entry name" value="Cysteine proteinases"/>
    <property type="match status" value="1"/>
</dbReference>
<feature type="domain" description="Peptidase C1A papain C-terminal" evidence="2">
    <location>
        <begin position="24"/>
        <end position="137"/>
    </location>
</feature>
<dbReference type="Pfam" id="PF00112">
    <property type="entry name" value="Peptidase_C1"/>
    <property type="match status" value="1"/>
</dbReference>
<sequence length="398" mass="44027">MENENGWTDQSLDRSTKKIKRSNVTKRIMESAAKVDEIVLIEDLDDNELLTAVSKHPVAGSIPFFDSLVTYEGGILWPAPTDLKYTPSNDSEPSTSRHGITIVVYGSENGIHFWKCLSSWGNKWGENDSFRIPRKVSAPELYEGKGKFALLTRHCYARATVAADVAGVVLALTIPGLALLPPKLKFLTEVALISHALVLCHIENRDKSRTAAKMKPWQGYLHAVVISLAVWFCREAIFECLQWWQGRAPSDGLLLGVCIILIGLACISIVALHFSHFAKRCFVLVVATGLLFVLLQPPLPISWTYHSHVIKAAHQIRDDISIYGSPSWLLIVAILLPLAAVASFIPIKYIVELRTFYAIAVGIAMGAYVSFEYFPQAVILQALIVLTMICASVFVILP</sequence>
<evidence type="ECO:0000256" key="1">
    <source>
        <dbReference type="SAM" id="Phobius"/>
    </source>
</evidence>
<evidence type="ECO:0000313" key="4">
    <source>
        <dbReference type="Proteomes" id="UP001153076"/>
    </source>
</evidence>
<dbReference type="PANTHER" id="PTHR35313">
    <property type="entry name" value="NO EXINE FORMATION 1"/>
    <property type="match status" value="1"/>
</dbReference>
<dbReference type="OrthoDB" id="10046650at2759"/>
<keyword evidence="1" id="KW-1133">Transmembrane helix</keyword>
<comment type="caution">
    <text evidence="3">The sequence shown here is derived from an EMBL/GenBank/DDBJ whole genome shotgun (WGS) entry which is preliminary data.</text>
</comment>
<dbReference type="Proteomes" id="UP001153076">
    <property type="component" value="Unassembled WGS sequence"/>
</dbReference>
<evidence type="ECO:0000313" key="3">
    <source>
        <dbReference type="EMBL" id="KAJ8422029.1"/>
    </source>
</evidence>
<evidence type="ECO:0000259" key="2">
    <source>
        <dbReference type="Pfam" id="PF00112"/>
    </source>
</evidence>
<keyword evidence="4" id="KW-1185">Reference proteome</keyword>
<feature type="transmembrane region" description="Helical" evidence="1">
    <location>
        <begin position="354"/>
        <end position="371"/>
    </location>
</feature>
<dbReference type="PANTHER" id="PTHR35313:SF1">
    <property type="entry name" value="NO EXINE FORMATION 1"/>
    <property type="match status" value="1"/>
</dbReference>
<dbReference type="SUPFAM" id="SSF54001">
    <property type="entry name" value="Cysteine proteinases"/>
    <property type="match status" value="1"/>
</dbReference>
<dbReference type="GO" id="GO:0006508">
    <property type="term" value="P:proteolysis"/>
    <property type="evidence" value="ECO:0007669"/>
    <property type="project" value="InterPro"/>
</dbReference>
<dbReference type="EMBL" id="JAKOGI010002427">
    <property type="protein sequence ID" value="KAJ8422029.1"/>
    <property type="molecule type" value="Genomic_DNA"/>
</dbReference>
<feature type="transmembrane region" description="Helical" evidence="1">
    <location>
        <begin position="328"/>
        <end position="347"/>
    </location>
</feature>
<keyword evidence="1" id="KW-0472">Membrane</keyword>
<dbReference type="InterPro" id="IPR000668">
    <property type="entry name" value="Peptidase_C1A_C"/>
</dbReference>
<feature type="transmembrane region" description="Helical" evidence="1">
    <location>
        <begin position="377"/>
        <end position="397"/>
    </location>
</feature>
<dbReference type="GO" id="GO:0008234">
    <property type="term" value="F:cysteine-type peptidase activity"/>
    <property type="evidence" value="ECO:0007669"/>
    <property type="project" value="InterPro"/>
</dbReference>
<proteinExistence type="predicted"/>
<dbReference type="AlphaFoldDB" id="A0A9Q1JGX5"/>
<feature type="transmembrane region" description="Helical" evidence="1">
    <location>
        <begin position="214"/>
        <end position="232"/>
    </location>
</feature>
<feature type="transmembrane region" description="Helical" evidence="1">
    <location>
        <begin position="281"/>
        <end position="299"/>
    </location>
</feature>
<gene>
    <name evidence="3" type="ORF">Cgig2_004557</name>
</gene>
<accession>A0A9Q1JGX5</accession>
<feature type="transmembrane region" description="Helical" evidence="1">
    <location>
        <begin position="252"/>
        <end position="274"/>
    </location>
</feature>
<keyword evidence="1" id="KW-0812">Transmembrane</keyword>
<reference evidence="3" key="1">
    <citation type="submission" date="2022-04" db="EMBL/GenBank/DDBJ databases">
        <title>Carnegiea gigantea Genome sequencing and assembly v2.</title>
        <authorList>
            <person name="Copetti D."/>
            <person name="Sanderson M.J."/>
            <person name="Burquez A."/>
            <person name="Wojciechowski M.F."/>
        </authorList>
    </citation>
    <scope>NUCLEOTIDE SEQUENCE</scope>
    <source>
        <strain evidence="3">SGP5-SGP5p</strain>
        <tissue evidence="3">Aerial part</tissue>
    </source>
</reference>